<dbReference type="EMBL" id="CM004397">
    <property type="protein sequence ID" value="KAG8643990.1"/>
    <property type="molecule type" value="Genomic_DNA"/>
</dbReference>
<comment type="caution">
    <text evidence="1">The sequence shown here is derived from an EMBL/GenBank/DDBJ whole genome shotgun (WGS) entry which is preliminary data.</text>
</comment>
<keyword evidence="2" id="KW-1185">Reference proteome</keyword>
<gene>
    <name evidence="1" type="ORF">MANES_11G067901v8</name>
</gene>
<protein>
    <submittedName>
        <fullName evidence="1">Uncharacterized protein</fullName>
    </submittedName>
</protein>
<organism evidence="1 2">
    <name type="scientific">Manihot esculenta</name>
    <name type="common">Cassava</name>
    <name type="synonym">Jatropha manihot</name>
    <dbReference type="NCBI Taxonomy" id="3983"/>
    <lineage>
        <taxon>Eukaryota</taxon>
        <taxon>Viridiplantae</taxon>
        <taxon>Streptophyta</taxon>
        <taxon>Embryophyta</taxon>
        <taxon>Tracheophyta</taxon>
        <taxon>Spermatophyta</taxon>
        <taxon>Magnoliopsida</taxon>
        <taxon>eudicotyledons</taxon>
        <taxon>Gunneridae</taxon>
        <taxon>Pentapetalae</taxon>
        <taxon>rosids</taxon>
        <taxon>fabids</taxon>
        <taxon>Malpighiales</taxon>
        <taxon>Euphorbiaceae</taxon>
        <taxon>Crotonoideae</taxon>
        <taxon>Manihoteae</taxon>
        <taxon>Manihot</taxon>
    </lineage>
</organism>
<accession>A0ACB7GUU6</accession>
<sequence length="148" mass="16863">RFSHIPFDLYILIYHPTANSSHQASHFLLANQTFLSFLYRFCKFSASTELITMAIRFPAIAHAKQILRRSNLLPNQSASSFTDVPKGHLAVYVGEGQKKRFIVPISLLNKPSFQELLRKSEEEFGFNHPMGGITIPCREDIFVSLLHV</sequence>
<dbReference type="Proteomes" id="UP000091857">
    <property type="component" value="Chromosome 11"/>
</dbReference>
<evidence type="ECO:0000313" key="2">
    <source>
        <dbReference type="Proteomes" id="UP000091857"/>
    </source>
</evidence>
<feature type="non-terminal residue" evidence="1">
    <location>
        <position position="1"/>
    </location>
</feature>
<reference evidence="2" key="1">
    <citation type="journal article" date="2016" name="Nat. Biotechnol.">
        <title>Sequencing wild and cultivated cassava and related species reveals extensive interspecific hybridization and genetic diversity.</title>
        <authorList>
            <person name="Bredeson J.V."/>
            <person name="Lyons J.B."/>
            <person name="Prochnik S.E."/>
            <person name="Wu G.A."/>
            <person name="Ha C.M."/>
            <person name="Edsinger-Gonzales E."/>
            <person name="Grimwood J."/>
            <person name="Schmutz J."/>
            <person name="Rabbi I.Y."/>
            <person name="Egesi C."/>
            <person name="Nauluvula P."/>
            <person name="Lebot V."/>
            <person name="Ndunguru J."/>
            <person name="Mkamilo G."/>
            <person name="Bart R.S."/>
            <person name="Setter T.L."/>
            <person name="Gleadow R.M."/>
            <person name="Kulakow P."/>
            <person name="Ferguson M.E."/>
            <person name="Rounsley S."/>
            <person name="Rokhsar D.S."/>
        </authorList>
    </citation>
    <scope>NUCLEOTIDE SEQUENCE [LARGE SCALE GENOMIC DNA]</scope>
    <source>
        <strain evidence="2">cv. AM560-2</strain>
    </source>
</reference>
<evidence type="ECO:0000313" key="1">
    <source>
        <dbReference type="EMBL" id="KAG8643990.1"/>
    </source>
</evidence>
<name>A0ACB7GUU6_MANES</name>
<proteinExistence type="predicted"/>